<dbReference type="Proteomes" id="UP000694393">
    <property type="component" value="Unplaced"/>
</dbReference>
<evidence type="ECO:0000313" key="2">
    <source>
        <dbReference type="Ensembl" id="ENSPCEP00000002101.1"/>
    </source>
</evidence>
<reference evidence="2" key="1">
    <citation type="submission" date="2025-08" db="UniProtKB">
        <authorList>
            <consortium name="Ensembl"/>
        </authorList>
    </citation>
    <scope>IDENTIFICATION</scope>
</reference>
<dbReference type="PANTHER" id="PTHR28540:SF1">
    <property type="entry name" value="BCL2-ASSOCIATED AGONIST OF CELL DEATH"/>
    <property type="match status" value="1"/>
</dbReference>
<dbReference type="InterPro" id="IPR018868">
    <property type="entry name" value="BAD"/>
</dbReference>
<evidence type="ECO:0000313" key="3">
    <source>
        <dbReference type="Proteomes" id="UP000694393"/>
    </source>
</evidence>
<dbReference type="Pfam" id="PF10514">
    <property type="entry name" value="Bcl-2_BAD"/>
    <property type="match status" value="1"/>
</dbReference>
<sequence>SSRSRCSRGKKKSRLSPQSRGGGDAPGFKQPGTPTAGETPPLRLGGAGVQPPPTPPRVGQSMISKPSISFSSQSCEAELGRTPHLWSQKLRMSQVGHSSGAAPTQPPPILWAAMRYGRELRRMSDEFDVALQVLPRPRSAGTASQLHRGSSWKETIQAWLGHKPARDVPRKAPSDCSPPAVEMGPAP</sequence>
<reference evidence="2" key="2">
    <citation type="submission" date="2025-09" db="UniProtKB">
        <authorList>
            <consortium name="Ensembl"/>
        </authorList>
    </citation>
    <scope>IDENTIFICATION</scope>
</reference>
<dbReference type="Ensembl" id="ENSPCET00000002178.1">
    <property type="protein sequence ID" value="ENSPCEP00000002101.1"/>
    <property type="gene ID" value="ENSPCEG00000001741.1"/>
</dbReference>
<feature type="region of interest" description="Disordered" evidence="1">
    <location>
        <begin position="1"/>
        <end position="80"/>
    </location>
</feature>
<protein>
    <submittedName>
        <fullName evidence="2">Uncharacterized protein</fullName>
    </submittedName>
</protein>
<feature type="compositionally biased region" description="Low complexity" evidence="1">
    <location>
        <begin position="60"/>
        <end position="74"/>
    </location>
</feature>
<feature type="compositionally biased region" description="Basic and acidic residues" evidence="1">
    <location>
        <begin position="164"/>
        <end position="173"/>
    </location>
</feature>
<proteinExistence type="predicted"/>
<accession>A0A8C8R9Q6</accession>
<feature type="compositionally biased region" description="Basic residues" evidence="1">
    <location>
        <begin position="1"/>
        <end position="14"/>
    </location>
</feature>
<dbReference type="GO" id="GO:0006915">
    <property type="term" value="P:apoptotic process"/>
    <property type="evidence" value="ECO:0007669"/>
    <property type="project" value="InterPro"/>
</dbReference>
<evidence type="ECO:0000256" key="1">
    <source>
        <dbReference type="SAM" id="MobiDB-lite"/>
    </source>
</evidence>
<organism evidence="2 3">
    <name type="scientific">Pelusios castaneus</name>
    <name type="common">West African mud turtle</name>
    <dbReference type="NCBI Taxonomy" id="367368"/>
    <lineage>
        <taxon>Eukaryota</taxon>
        <taxon>Metazoa</taxon>
        <taxon>Chordata</taxon>
        <taxon>Craniata</taxon>
        <taxon>Vertebrata</taxon>
        <taxon>Euteleostomi</taxon>
        <taxon>Archelosauria</taxon>
        <taxon>Testudinata</taxon>
        <taxon>Testudines</taxon>
        <taxon>Pleurodira</taxon>
        <taxon>Pelomedusidae</taxon>
        <taxon>Pelusios</taxon>
    </lineage>
</organism>
<keyword evidence="3" id="KW-1185">Reference proteome</keyword>
<name>A0A8C8R9Q6_9SAUR</name>
<dbReference type="AlphaFoldDB" id="A0A8C8R9Q6"/>
<dbReference type="PANTHER" id="PTHR28540">
    <property type="entry name" value="BCL2-ASSOCIATED AGONIST OF CELL DEATH"/>
    <property type="match status" value="1"/>
</dbReference>
<feature type="region of interest" description="Disordered" evidence="1">
    <location>
        <begin position="162"/>
        <end position="187"/>
    </location>
</feature>